<gene>
    <name evidence="1" type="ORF">SE15_05900</name>
</gene>
<dbReference type="STRING" id="869279.SE15_05900"/>
<evidence type="ECO:0000313" key="1">
    <source>
        <dbReference type="EMBL" id="KPL84594.1"/>
    </source>
</evidence>
<dbReference type="AlphaFoldDB" id="A0A0N8GQT5"/>
<name>A0A0N8GQT5_9CHLR</name>
<dbReference type="EMBL" id="LGKO01000002">
    <property type="protein sequence ID" value="KPL84594.1"/>
    <property type="molecule type" value="Genomic_DNA"/>
</dbReference>
<evidence type="ECO:0000313" key="2">
    <source>
        <dbReference type="Proteomes" id="UP000050544"/>
    </source>
</evidence>
<reference evidence="1 2" key="1">
    <citation type="submission" date="2015-07" db="EMBL/GenBank/DDBJ databases">
        <title>Whole genome sequence of Thermanaerothrix daxensis DSM 23592.</title>
        <authorList>
            <person name="Hemp J."/>
            <person name="Ward L.M."/>
            <person name="Pace L.A."/>
            <person name="Fischer W.W."/>
        </authorList>
    </citation>
    <scope>NUCLEOTIDE SEQUENCE [LARGE SCALE GENOMIC DNA]</scope>
    <source>
        <strain evidence="1 2">GNS-1</strain>
    </source>
</reference>
<protein>
    <submittedName>
        <fullName evidence="1">Uncharacterized protein</fullName>
    </submittedName>
</protein>
<dbReference type="Proteomes" id="UP000050544">
    <property type="component" value="Unassembled WGS sequence"/>
</dbReference>
<accession>A0A0N8GQT5</accession>
<keyword evidence="2" id="KW-1185">Reference proteome</keyword>
<proteinExistence type="predicted"/>
<organism evidence="1 2">
    <name type="scientific">Thermanaerothrix daxensis</name>
    <dbReference type="NCBI Taxonomy" id="869279"/>
    <lineage>
        <taxon>Bacteria</taxon>
        <taxon>Bacillati</taxon>
        <taxon>Chloroflexota</taxon>
        <taxon>Anaerolineae</taxon>
        <taxon>Anaerolineales</taxon>
        <taxon>Anaerolineaceae</taxon>
        <taxon>Thermanaerothrix</taxon>
    </lineage>
</organism>
<sequence length="75" mass="8466">MKPFLGHKPLVLDRKFSHLAWMQTTETEHVNFLIRPKGGATFSDQEGQRISSCGFKKARNDHSTTSSKWAKSGSM</sequence>
<comment type="caution">
    <text evidence="1">The sequence shown here is derived from an EMBL/GenBank/DDBJ whole genome shotgun (WGS) entry which is preliminary data.</text>
</comment>